<evidence type="ECO:0000313" key="1">
    <source>
        <dbReference type="EMBL" id="KAF2746652.1"/>
    </source>
</evidence>
<sequence length="166" mass="17991">MATTISLDSPNTWANFWCSDIGLAILKAGNVTMSNYFCKERIVNSALINGITTLSDKTTIWNLNVSFTDGSYATVGDANPPIPIRVMVGLEWDPQTTKISYMGMEATPQLSGLRIDLTDGRKLCVGIITCGEELGSARVYLGGVLGTTSAQGSIEYLELLYGHDWQ</sequence>
<reference evidence="1" key="1">
    <citation type="journal article" date="2020" name="Stud. Mycol.">
        <title>101 Dothideomycetes genomes: a test case for predicting lifestyles and emergence of pathogens.</title>
        <authorList>
            <person name="Haridas S."/>
            <person name="Albert R."/>
            <person name="Binder M."/>
            <person name="Bloem J."/>
            <person name="Labutti K."/>
            <person name="Salamov A."/>
            <person name="Andreopoulos B."/>
            <person name="Baker S."/>
            <person name="Barry K."/>
            <person name="Bills G."/>
            <person name="Bluhm B."/>
            <person name="Cannon C."/>
            <person name="Castanera R."/>
            <person name="Culley D."/>
            <person name="Daum C."/>
            <person name="Ezra D."/>
            <person name="Gonzalez J."/>
            <person name="Henrissat B."/>
            <person name="Kuo A."/>
            <person name="Liang C."/>
            <person name="Lipzen A."/>
            <person name="Lutzoni F."/>
            <person name="Magnuson J."/>
            <person name="Mondo S."/>
            <person name="Nolan M."/>
            <person name="Ohm R."/>
            <person name="Pangilinan J."/>
            <person name="Park H.-J."/>
            <person name="Ramirez L."/>
            <person name="Alfaro M."/>
            <person name="Sun H."/>
            <person name="Tritt A."/>
            <person name="Yoshinaga Y."/>
            <person name="Zwiers L.-H."/>
            <person name="Turgeon B."/>
            <person name="Goodwin S."/>
            <person name="Spatafora J."/>
            <person name="Crous P."/>
            <person name="Grigoriev I."/>
        </authorList>
    </citation>
    <scope>NUCLEOTIDE SEQUENCE</scope>
    <source>
        <strain evidence="1">CBS 119925</strain>
    </source>
</reference>
<evidence type="ECO:0000313" key="2">
    <source>
        <dbReference type="Proteomes" id="UP000799440"/>
    </source>
</evidence>
<dbReference type="Proteomes" id="UP000799440">
    <property type="component" value="Unassembled WGS sequence"/>
</dbReference>
<organism evidence="1 2">
    <name type="scientific">Sporormia fimetaria CBS 119925</name>
    <dbReference type="NCBI Taxonomy" id="1340428"/>
    <lineage>
        <taxon>Eukaryota</taxon>
        <taxon>Fungi</taxon>
        <taxon>Dikarya</taxon>
        <taxon>Ascomycota</taxon>
        <taxon>Pezizomycotina</taxon>
        <taxon>Dothideomycetes</taxon>
        <taxon>Pleosporomycetidae</taxon>
        <taxon>Pleosporales</taxon>
        <taxon>Sporormiaceae</taxon>
        <taxon>Sporormia</taxon>
    </lineage>
</organism>
<protein>
    <submittedName>
        <fullName evidence="1">Uncharacterized protein</fullName>
    </submittedName>
</protein>
<proteinExistence type="predicted"/>
<accession>A0A6A6V7J6</accession>
<gene>
    <name evidence="1" type="ORF">M011DRAFT_501743</name>
</gene>
<dbReference type="EMBL" id="MU006576">
    <property type="protein sequence ID" value="KAF2746652.1"/>
    <property type="molecule type" value="Genomic_DNA"/>
</dbReference>
<dbReference type="AlphaFoldDB" id="A0A6A6V7J6"/>
<keyword evidence="2" id="KW-1185">Reference proteome</keyword>
<name>A0A6A6V7J6_9PLEO</name>